<proteinExistence type="predicted"/>
<reference evidence="1" key="1">
    <citation type="submission" date="2024-12" db="EMBL/GenBank/DDBJ databases">
        <title>Comparative genomics and development of molecular markers within Purpureocillium lilacinum and among Purpureocillium species.</title>
        <authorList>
            <person name="Yeh Z.-Y."/>
            <person name="Ni N.-T."/>
            <person name="Lo P.-H."/>
            <person name="Mushyakhwo K."/>
            <person name="Lin C.-F."/>
            <person name="Nai Y.-S."/>
        </authorList>
    </citation>
    <scope>NUCLEOTIDE SEQUENCE</scope>
    <source>
        <strain evidence="1">NCHU-NPUST-175</strain>
    </source>
</reference>
<evidence type="ECO:0000313" key="1">
    <source>
        <dbReference type="EMBL" id="KAL3965046.1"/>
    </source>
</evidence>
<evidence type="ECO:0000313" key="2">
    <source>
        <dbReference type="Proteomes" id="UP001638806"/>
    </source>
</evidence>
<gene>
    <name evidence="1" type="ORF">ACCO45_002050</name>
</gene>
<protein>
    <submittedName>
        <fullName evidence="1">Uncharacterized protein</fullName>
    </submittedName>
</protein>
<accession>A0ACC4E9A0</accession>
<name>A0ACC4E9A0_PURLI</name>
<keyword evidence="2" id="KW-1185">Reference proteome</keyword>
<dbReference type="EMBL" id="JBGNUJ010000002">
    <property type="protein sequence ID" value="KAL3965046.1"/>
    <property type="molecule type" value="Genomic_DNA"/>
</dbReference>
<dbReference type="Proteomes" id="UP001638806">
    <property type="component" value="Unassembled WGS sequence"/>
</dbReference>
<organism evidence="1 2">
    <name type="scientific">Purpureocillium lilacinum</name>
    <name type="common">Paecilomyces lilacinus</name>
    <dbReference type="NCBI Taxonomy" id="33203"/>
    <lineage>
        <taxon>Eukaryota</taxon>
        <taxon>Fungi</taxon>
        <taxon>Dikarya</taxon>
        <taxon>Ascomycota</taxon>
        <taxon>Pezizomycotina</taxon>
        <taxon>Sordariomycetes</taxon>
        <taxon>Hypocreomycetidae</taxon>
        <taxon>Hypocreales</taxon>
        <taxon>Ophiocordycipitaceae</taxon>
        <taxon>Purpureocillium</taxon>
    </lineage>
</organism>
<sequence length="91" mass="9854">MATVMADGQTPAELEEELTVQRVILESLADQTFEGVEESRREAAKEIERLKAIIGQSKQSQAPAQHGDVSGELPNLAQSPLLEIVSLNSQP</sequence>
<comment type="caution">
    <text evidence="1">The sequence shown here is derived from an EMBL/GenBank/DDBJ whole genome shotgun (WGS) entry which is preliminary data.</text>
</comment>